<evidence type="ECO:0000313" key="10">
    <source>
        <dbReference type="Proteomes" id="UP001591681"/>
    </source>
</evidence>
<evidence type="ECO:0000256" key="1">
    <source>
        <dbReference type="ARBA" id="ARBA00004141"/>
    </source>
</evidence>
<dbReference type="CDD" id="cd00096">
    <property type="entry name" value="Ig"/>
    <property type="match status" value="1"/>
</dbReference>
<keyword evidence="10" id="KW-1185">Reference proteome</keyword>
<evidence type="ECO:0000256" key="5">
    <source>
        <dbReference type="ARBA" id="ARBA00023136"/>
    </source>
</evidence>
<feature type="transmembrane region" description="Helical" evidence="7">
    <location>
        <begin position="56"/>
        <end position="76"/>
    </location>
</feature>
<keyword evidence="5 7" id="KW-0472">Membrane</keyword>
<feature type="transmembrane region" description="Helical" evidence="7">
    <location>
        <begin position="83"/>
        <end position="102"/>
    </location>
</feature>
<keyword evidence="3 7" id="KW-0812">Transmembrane</keyword>
<accession>A0ABD1JLK0</accession>
<name>A0ABD1JLK0_9TELE</name>
<dbReference type="GO" id="GO:0019706">
    <property type="term" value="F:protein-cysteine S-palmitoyltransferase activity"/>
    <property type="evidence" value="ECO:0007669"/>
    <property type="project" value="UniProtKB-EC"/>
</dbReference>
<keyword evidence="2 7" id="KW-0808">Transferase</keyword>
<keyword evidence="6 7" id="KW-0012">Acyltransferase</keyword>
<organism evidence="9 10">
    <name type="scientific">Coilia grayii</name>
    <name type="common">Gray's grenadier anchovy</name>
    <dbReference type="NCBI Taxonomy" id="363190"/>
    <lineage>
        <taxon>Eukaryota</taxon>
        <taxon>Metazoa</taxon>
        <taxon>Chordata</taxon>
        <taxon>Craniata</taxon>
        <taxon>Vertebrata</taxon>
        <taxon>Euteleostomi</taxon>
        <taxon>Actinopterygii</taxon>
        <taxon>Neopterygii</taxon>
        <taxon>Teleostei</taxon>
        <taxon>Clupei</taxon>
        <taxon>Clupeiformes</taxon>
        <taxon>Clupeoidei</taxon>
        <taxon>Engraulidae</taxon>
        <taxon>Coilinae</taxon>
        <taxon>Coilia</taxon>
    </lineage>
</organism>
<proteinExistence type="inferred from homology"/>
<dbReference type="GO" id="GO:0016020">
    <property type="term" value="C:membrane"/>
    <property type="evidence" value="ECO:0007669"/>
    <property type="project" value="UniProtKB-SubCell"/>
</dbReference>
<dbReference type="InterPro" id="IPR003599">
    <property type="entry name" value="Ig_sub"/>
</dbReference>
<dbReference type="SUPFAM" id="SSF48726">
    <property type="entry name" value="Immunoglobulin"/>
    <property type="match status" value="1"/>
</dbReference>
<evidence type="ECO:0000256" key="2">
    <source>
        <dbReference type="ARBA" id="ARBA00022679"/>
    </source>
</evidence>
<feature type="domain" description="Ig-like" evidence="8">
    <location>
        <begin position="328"/>
        <end position="415"/>
    </location>
</feature>
<dbReference type="PANTHER" id="PTHR22883:SF22">
    <property type="entry name" value="PALMITOYLTRANSFERASE ZDHHC11-RELATED"/>
    <property type="match status" value="1"/>
</dbReference>
<feature type="transmembrane region" description="Helical" evidence="7">
    <location>
        <begin position="222"/>
        <end position="250"/>
    </location>
</feature>
<dbReference type="PANTHER" id="PTHR22883">
    <property type="entry name" value="ZINC FINGER DHHC DOMAIN CONTAINING PROTEIN"/>
    <property type="match status" value="1"/>
</dbReference>
<evidence type="ECO:0000256" key="3">
    <source>
        <dbReference type="ARBA" id="ARBA00022692"/>
    </source>
</evidence>
<dbReference type="InterPro" id="IPR001594">
    <property type="entry name" value="Palmitoyltrfase_DHHC"/>
</dbReference>
<dbReference type="EC" id="2.3.1.225" evidence="7"/>
<evidence type="ECO:0000256" key="6">
    <source>
        <dbReference type="ARBA" id="ARBA00023315"/>
    </source>
</evidence>
<comment type="subcellular location">
    <subcellularLocation>
        <location evidence="1">Membrane</location>
        <topology evidence="1">Multi-pass membrane protein</topology>
    </subcellularLocation>
</comment>
<dbReference type="SMART" id="SM00408">
    <property type="entry name" value="IGc2"/>
    <property type="match status" value="1"/>
</dbReference>
<evidence type="ECO:0000256" key="4">
    <source>
        <dbReference type="ARBA" id="ARBA00022989"/>
    </source>
</evidence>
<protein>
    <recommendedName>
        <fullName evidence="7">Palmitoyltransferase</fullName>
        <ecNumber evidence="7">2.3.1.225</ecNumber>
    </recommendedName>
</protein>
<keyword evidence="4 7" id="KW-1133">Transmembrane helix</keyword>
<dbReference type="InterPro" id="IPR013783">
    <property type="entry name" value="Ig-like_fold"/>
</dbReference>
<sequence length="578" mass="64820">MSHSLLPDPISSPKGCCARPHEKIAPTHAGGQREAVTQVRYGSRNGWTLPPTKKQLAVWMHYVYLAVVTFGIYIPLLPSPWNLVVGGVFFLHLVAYVTTASIDAAHPNVRTNNYSSPLPNIHQSQREFIFKDEYCTVCEAEVGPKAKHCWACNKCVMDFDHHCMWLNTCIGRRNYWFFFAMVVSGVILLLLVVVIALFVFIEHYLNPSMLRTAPQFQNVKSSAWFLFLPLAAVEVNAVWLLVLAGFSMLLGLNSLNISTYDYILRAREAERDAEAALKEPFPDVDESRKNGQPLQDRRTASILLDPASPTDRGMYACAVRGYEAHRSPAVYLPKNVSVWLSYAGAIVEGTSVTLTCSCDANPPVGNYTWHFSTATLTKVIGTGQRVNFNVTPAYSGHYHCEAQNELGSQSSAEVAVFGSTTGASAEQTAGHDKCLPLWLGRRVVQPAETPAHQCVRVQRGLLLQPEWRLRTLLVQQLWQCYRQVQVDLFASCQTPHCPTWFSLRKDDAPQGLHTLAHNLPNTRRYAFPPQTLNPALLERVCWDKHKVLLIVPHAPTAAWFPELMTLLCREPWTVDREP</sequence>
<comment type="domain">
    <text evidence="7">The DHHC domain is required for palmitoyltransferase activity.</text>
</comment>
<dbReference type="PROSITE" id="PS50835">
    <property type="entry name" value="IG_LIKE"/>
    <property type="match status" value="1"/>
</dbReference>
<evidence type="ECO:0000256" key="7">
    <source>
        <dbReference type="RuleBase" id="RU079119"/>
    </source>
</evidence>
<comment type="similarity">
    <text evidence="7">Belongs to the DHHC palmitoyltransferase family.</text>
</comment>
<dbReference type="PROSITE" id="PS50216">
    <property type="entry name" value="DHHC"/>
    <property type="match status" value="1"/>
</dbReference>
<reference evidence="9 10" key="1">
    <citation type="submission" date="2024-09" db="EMBL/GenBank/DDBJ databases">
        <title>A chromosome-level genome assembly of Gray's grenadier anchovy, Coilia grayii.</title>
        <authorList>
            <person name="Fu Z."/>
        </authorList>
    </citation>
    <scope>NUCLEOTIDE SEQUENCE [LARGE SCALE GENOMIC DNA]</scope>
    <source>
        <strain evidence="9">G4</strain>
        <tissue evidence="9">Muscle</tissue>
    </source>
</reference>
<comment type="caution">
    <text evidence="9">The sequence shown here is derived from an EMBL/GenBank/DDBJ whole genome shotgun (WGS) entry which is preliminary data.</text>
</comment>
<gene>
    <name evidence="9" type="ORF">ACEWY4_017897</name>
</gene>
<dbReference type="InterPro" id="IPR039859">
    <property type="entry name" value="PFA4/ZDH16/20/ERF2-like"/>
</dbReference>
<dbReference type="Pfam" id="PF01529">
    <property type="entry name" value="DHHC"/>
    <property type="match status" value="1"/>
</dbReference>
<dbReference type="Gene3D" id="2.60.40.10">
    <property type="entry name" value="Immunoglobulins"/>
    <property type="match status" value="1"/>
</dbReference>
<feature type="transmembrane region" description="Helical" evidence="7">
    <location>
        <begin position="175"/>
        <end position="201"/>
    </location>
</feature>
<comment type="catalytic activity">
    <reaction evidence="7">
        <text>L-cysteinyl-[protein] + hexadecanoyl-CoA = S-hexadecanoyl-L-cysteinyl-[protein] + CoA</text>
        <dbReference type="Rhea" id="RHEA:36683"/>
        <dbReference type="Rhea" id="RHEA-COMP:10131"/>
        <dbReference type="Rhea" id="RHEA-COMP:11032"/>
        <dbReference type="ChEBI" id="CHEBI:29950"/>
        <dbReference type="ChEBI" id="CHEBI:57287"/>
        <dbReference type="ChEBI" id="CHEBI:57379"/>
        <dbReference type="ChEBI" id="CHEBI:74151"/>
        <dbReference type="EC" id="2.3.1.225"/>
    </reaction>
</comment>
<dbReference type="EMBL" id="JBHFQA010000015">
    <property type="protein sequence ID" value="KAL2086838.1"/>
    <property type="molecule type" value="Genomic_DNA"/>
</dbReference>
<dbReference type="InterPro" id="IPR003598">
    <property type="entry name" value="Ig_sub2"/>
</dbReference>
<dbReference type="Proteomes" id="UP001591681">
    <property type="component" value="Unassembled WGS sequence"/>
</dbReference>
<dbReference type="AlphaFoldDB" id="A0ABD1JLK0"/>
<dbReference type="InterPro" id="IPR036179">
    <property type="entry name" value="Ig-like_dom_sf"/>
</dbReference>
<evidence type="ECO:0000259" key="8">
    <source>
        <dbReference type="PROSITE" id="PS50835"/>
    </source>
</evidence>
<dbReference type="InterPro" id="IPR007110">
    <property type="entry name" value="Ig-like_dom"/>
</dbReference>
<dbReference type="SMART" id="SM00409">
    <property type="entry name" value="IG"/>
    <property type="match status" value="1"/>
</dbReference>
<dbReference type="Pfam" id="PF13895">
    <property type="entry name" value="Ig_2"/>
    <property type="match status" value="1"/>
</dbReference>
<evidence type="ECO:0000313" key="9">
    <source>
        <dbReference type="EMBL" id="KAL2086838.1"/>
    </source>
</evidence>